<dbReference type="EMBL" id="FOGJ01000005">
    <property type="protein sequence ID" value="SER40724.1"/>
    <property type="molecule type" value="Genomic_DNA"/>
</dbReference>
<sequence>MKANEVYTKTLKFAWIKLGMGLATVLLSIILFAIVMGISVLMESEEVGVIGLLIWFAGTLLISYIINTYFGYLVKAGHVAVIAETFRTGQVPADEVNYGIRMVKSRFATSNIYFVLDRLVSGAVNQLQSAVGKVESFLDFVPGMSIIAGFAKSLIRIGLGYVDECCLGYTFYNNQQSAFKSAADGVVIYFQNWKTLLKDAAKVSLIVIIGTVVASILPVYLFVLLFKALGWFTFIGFVVGVIVGCVVRYAFIDSYILVRMMSSYMQVAPTTVISFDLYGKLSRLSGKFRELCKRAGNEISNVGMNNPYPGNMAG</sequence>
<feature type="transmembrane region" description="Helical" evidence="1">
    <location>
        <begin position="47"/>
        <end position="66"/>
    </location>
</feature>
<evidence type="ECO:0000313" key="3">
    <source>
        <dbReference type="Proteomes" id="UP000182584"/>
    </source>
</evidence>
<dbReference type="AlphaFoldDB" id="A0A1H9NXG2"/>
<dbReference type="eggNOG" id="ENOG502Z84N">
    <property type="taxonomic scope" value="Bacteria"/>
</dbReference>
<keyword evidence="1" id="KW-0812">Transmembrane</keyword>
<feature type="transmembrane region" description="Helical" evidence="1">
    <location>
        <begin position="229"/>
        <end position="251"/>
    </location>
</feature>
<protein>
    <submittedName>
        <fullName evidence="2">Uncharacterized protein</fullName>
    </submittedName>
</protein>
<dbReference type="RefSeq" id="WP_051212737.1">
    <property type="nucleotide sequence ID" value="NZ_FOGJ01000005.1"/>
</dbReference>
<gene>
    <name evidence="2" type="ORF">SAMN04487884_10565</name>
</gene>
<keyword evidence="1" id="KW-0472">Membrane</keyword>
<feature type="transmembrane region" description="Helical" evidence="1">
    <location>
        <begin position="203"/>
        <end position="223"/>
    </location>
</feature>
<feature type="transmembrane region" description="Helical" evidence="1">
    <location>
        <begin position="21"/>
        <end position="41"/>
    </location>
</feature>
<proteinExistence type="predicted"/>
<keyword evidence="1" id="KW-1133">Transmembrane helix</keyword>
<evidence type="ECO:0000256" key="1">
    <source>
        <dbReference type="SAM" id="Phobius"/>
    </source>
</evidence>
<organism evidence="2 3">
    <name type="scientific">Butyrivibrio fibrisolvens</name>
    <dbReference type="NCBI Taxonomy" id="831"/>
    <lineage>
        <taxon>Bacteria</taxon>
        <taxon>Bacillati</taxon>
        <taxon>Bacillota</taxon>
        <taxon>Clostridia</taxon>
        <taxon>Lachnospirales</taxon>
        <taxon>Lachnospiraceae</taxon>
        <taxon>Butyrivibrio</taxon>
    </lineage>
</organism>
<reference evidence="2 3" key="1">
    <citation type="submission" date="2016-10" db="EMBL/GenBank/DDBJ databases">
        <authorList>
            <person name="de Groot N.N."/>
        </authorList>
    </citation>
    <scope>NUCLEOTIDE SEQUENCE [LARGE SCALE GENOMIC DNA]</scope>
    <source>
        <strain evidence="2 3">AR40</strain>
    </source>
</reference>
<dbReference type="OrthoDB" id="2080287at2"/>
<dbReference type="Proteomes" id="UP000182584">
    <property type="component" value="Unassembled WGS sequence"/>
</dbReference>
<name>A0A1H9NXG2_BUTFI</name>
<evidence type="ECO:0000313" key="2">
    <source>
        <dbReference type="EMBL" id="SER40724.1"/>
    </source>
</evidence>
<accession>A0A1H9NXG2</accession>